<reference evidence="11 12" key="1">
    <citation type="submission" date="2019-05" db="EMBL/GenBank/DDBJ databases">
        <title>Draft genome sequence of Pelagicola sp. DSW4-44.</title>
        <authorList>
            <person name="Oh J."/>
        </authorList>
    </citation>
    <scope>NUCLEOTIDE SEQUENCE [LARGE SCALE GENOMIC DNA]</scope>
    <source>
        <strain evidence="11 12">DSW4-44</strain>
    </source>
</reference>
<proteinExistence type="inferred from homology"/>
<comment type="cofactor">
    <cofactor evidence="1">
        <name>Ca(2+)</name>
        <dbReference type="ChEBI" id="CHEBI:29108"/>
    </cofactor>
</comment>
<evidence type="ECO:0000256" key="2">
    <source>
        <dbReference type="ARBA" id="ARBA00004613"/>
    </source>
</evidence>
<dbReference type="CDD" id="cd04277">
    <property type="entry name" value="ZnMc_serralysin_like"/>
    <property type="match status" value="1"/>
</dbReference>
<dbReference type="SMART" id="SM00235">
    <property type="entry name" value="ZnMc"/>
    <property type="match status" value="1"/>
</dbReference>
<evidence type="ECO:0000256" key="6">
    <source>
        <dbReference type="ARBA" id="ARBA00022723"/>
    </source>
</evidence>
<dbReference type="Gene3D" id="2.60.120.380">
    <property type="match status" value="1"/>
</dbReference>
<dbReference type="InterPro" id="IPR034033">
    <property type="entry name" value="Serralysin-like"/>
</dbReference>
<dbReference type="Pfam" id="PF00413">
    <property type="entry name" value="Peptidase_M10"/>
    <property type="match status" value="1"/>
</dbReference>
<keyword evidence="4" id="KW-0964">Secreted</keyword>
<keyword evidence="8" id="KW-0378">Hydrolase</keyword>
<comment type="caution">
    <text evidence="11">The sequence shown here is derived from an EMBL/GenBank/DDBJ whole genome shotgun (WGS) entry which is preliminary data.</text>
</comment>
<evidence type="ECO:0000256" key="7">
    <source>
        <dbReference type="ARBA" id="ARBA00022737"/>
    </source>
</evidence>
<dbReference type="InterPro" id="IPR001818">
    <property type="entry name" value="Pept_M10_metallopeptidase"/>
</dbReference>
<dbReference type="SUPFAM" id="SSF55486">
    <property type="entry name" value="Metalloproteases ('zincins'), catalytic domain"/>
    <property type="match status" value="1"/>
</dbReference>
<dbReference type="Gene3D" id="3.40.390.10">
    <property type="entry name" value="Collagenase (Catalytic Domain)"/>
    <property type="match status" value="1"/>
</dbReference>
<dbReference type="Pfam" id="PF04151">
    <property type="entry name" value="PPC"/>
    <property type="match status" value="1"/>
</dbReference>
<evidence type="ECO:0000313" key="11">
    <source>
        <dbReference type="EMBL" id="TLP60289.1"/>
    </source>
</evidence>
<dbReference type="InterPro" id="IPR006026">
    <property type="entry name" value="Peptidase_Metallo"/>
</dbReference>
<evidence type="ECO:0000256" key="3">
    <source>
        <dbReference type="ARBA" id="ARBA00009490"/>
    </source>
</evidence>
<evidence type="ECO:0000256" key="4">
    <source>
        <dbReference type="ARBA" id="ARBA00022525"/>
    </source>
</evidence>
<keyword evidence="5" id="KW-0645">Protease</keyword>
<dbReference type="InterPro" id="IPR024079">
    <property type="entry name" value="MetalloPept_cat_dom_sf"/>
</dbReference>
<evidence type="ECO:0000313" key="12">
    <source>
        <dbReference type="Proteomes" id="UP000305041"/>
    </source>
</evidence>
<dbReference type="SUPFAM" id="SSF89260">
    <property type="entry name" value="Collagen-binding domain"/>
    <property type="match status" value="1"/>
</dbReference>
<name>A0ABY2USC8_9RHOB</name>
<protein>
    <submittedName>
        <fullName evidence="11">Matrixin family metalloprotease</fullName>
    </submittedName>
</protein>
<keyword evidence="12" id="KW-1185">Reference proteome</keyword>
<comment type="similarity">
    <text evidence="3">Belongs to the peptidase M10B family.</text>
</comment>
<evidence type="ECO:0000256" key="9">
    <source>
        <dbReference type="ARBA" id="ARBA00022833"/>
    </source>
</evidence>
<dbReference type="InterPro" id="IPR013858">
    <property type="entry name" value="Peptidase_M10B_C"/>
</dbReference>
<dbReference type="InterPro" id="IPR018511">
    <property type="entry name" value="Hemolysin-typ_Ca-bd_CS"/>
</dbReference>
<evidence type="ECO:0000259" key="10">
    <source>
        <dbReference type="SMART" id="SM00235"/>
    </source>
</evidence>
<organism evidence="11 12">
    <name type="scientific">Parasedimentitalea maritima</name>
    <dbReference type="NCBI Taxonomy" id="2578117"/>
    <lineage>
        <taxon>Bacteria</taxon>
        <taxon>Pseudomonadati</taxon>
        <taxon>Pseudomonadota</taxon>
        <taxon>Alphaproteobacteria</taxon>
        <taxon>Rhodobacterales</taxon>
        <taxon>Paracoccaceae</taxon>
        <taxon>Parasedimentitalea</taxon>
    </lineage>
</organism>
<dbReference type="PANTHER" id="PTHR38340">
    <property type="entry name" value="S-LAYER PROTEIN"/>
    <property type="match status" value="1"/>
</dbReference>
<gene>
    <name evidence="11" type="ORF">FEE96_15620</name>
</gene>
<dbReference type="PROSITE" id="PS00330">
    <property type="entry name" value="HEMOLYSIN_CALCIUM"/>
    <property type="match status" value="3"/>
</dbReference>
<dbReference type="InterPro" id="IPR011049">
    <property type="entry name" value="Serralysin-like_metalloprot_C"/>
</dbReference>
<accession>A0ABY2USC8</accession>
<dbReference type="InterPro" id="IPR050557">
    <property type="entry name" value="RTX_toxin/Mannuronan_C5-epim"/>
</dbReference>
<dbReference type="EMBL" id="VAUA01000008">
    <property type="protein sequence ID" value="TLP60289.1"/>
    <property type="molecule type" value="Genomic_DNA"/>
</dbReference>
<evidence type="ECO:0000256" key="5">
    <source>
        <dbReference type="ARBA" id="ARBA00022670"/>
    </source>
</evidence>
<dbReference type="SUPFAM" id="SSF51120">
    <property type="entry name" value="beta-Roll"/>
    <property type="match status" value="2"/>
</dbReference>
<keyword evidence="11" id="KW-0482">Metalloprotease</keyword>
<dbReference type="Pfam" id="PF08548">
    <property type="entry name" value="Peptidase_M10_C"/>
    <property type="match status" value="1"/>
</dbReference>
<dbReference type="GO" id="GO:0008237">
    <property type="term" value="F:metallopeptidase activity"/>
    <property type="evidence" value="ECO:0007669"/>
    <property type="project" value="UniProtKB-KW"/>
</dbReference>
<dbReference type="InterPro" id="IPR007280">
    <property type="entry name" value="Peptidase_C_arc/bac"/>
</dbReference>
<keyword evidence="9" id="KW-0862">Zinc</keyword>
<dbReference type="Gene3D" id="2.150.10.10">
    <property type="entry name" value="Serralysin-like metalloprotease, C-terminal"/>
    <property type="match status" value="2"/>
</dbReference>
<dbReference type="RefSeq" id="WP_138164049.1">
    <property type="nucleotide sequence ID" value="NZ_VAUA01000008.1"/>
</dbReference>
<comment type="subcellular location">
    <subcellularLocation>
        <location evidence="2">Secreted</location>
    </subcellularLocation>
</comment>
<dbReference type="PRINTS" id="PR00313">
    <property type="entry name" value="CABNDNGRPT"/>
</dbReference>
<dbReference type="InterPro" id="IPR001343">
    <property type="entry name" value="Hemolysn_Ca-bd"/>
</dbReference>
<dbReference type="Pfam" id="PF00353">
    <property type="entry name" value="HemolysinCabind"/>
    <property type="match status" value="2"/>
</dbReference>
<evidence type="ECO:0000256" key="8">
    <source>
        <dbReference type="ARBA" id="ARBA00022801"/>
    </source>
</evidence>
<sequence length="917" mass="94525">MCVICALTNTFDPARHPVGTDPLQQLENNSLTGVEIVSALAASVGSTYSGTIATGGEQDFFAVTLEAGKSYRFDALGSASSGGGTLSDTDLHIFDSTGTYIAYDDGSGSGFDARLNFTAATSGTYYVLVDSYYSTPTGSYQLKIAENVTPAVSGSTGTYDQLASYLKDKQGTTTEFTLNLTGSNLVTVNISNLSADGQLLALWAMEAWEMVTNIDFQVVTSGALVNIDDQNASATINNPNGLQAWAFLGAQGTQDGVQMMVSQSWLDQYGTALNSYSFQTYVHELGHILGLNHLGPYDGTATWGTDNFFANDSWQVSVMSYFNQTDNPNTSASYNLLTGAQIVDIIAVQDFYGAPGNSTATAGNTIWGGASSNLGNYMDTVFAAMANGTYTMAFTIYDQGGTDTLDLAYLSAAQGAKINLNDGTFSTIGADVDIMGIAVDTIVENANLGAGNDTVVGNEANNIINGGAGNDTINGGAGNDAINGGAGTDWAAYDTAVANIRAATSGVFTVIYDTTGASGADVLVDVENVSFSGGATASVSAFTQFETLRYIASYADLSAALGANIIAGLAHYLVSGVTEGRTVTFRALDYLASHLDLIGVFGLETEAASGHYITYGAAEGRGVSFSGLQYIASYADLRGVFGSNAEAGATHFIQSGAAEGRAITFSALNYLASHADLRAVFGADTEAGARHYIDYGAGEGRGTTFNGLVYIASHADLRGVFGSDAEGATLHYITSGAAEGRSVTFSGLNYLASYGDLISAFGVDGNVATLHYINSGATEGRALNQRAGLDVITAAQLGGGGDDVINGTAAGDLLVGLNGNDTLVGGGGDDVLVGGNGSDTFIFGPGFAKDVIIGFDALDPGEKIDLTNVVGITDFNDLANNGHLAVVGGHVTIIDEADTIALWGVNQGDLDASDFIF</sequence>
<evidence type="ECO:0000256" key="1">
    <source>
        <dbReference type="ARBA" id="ARBA00001913"/>
    </source>
</evidence>
<feature type="domain" description="Peptidase metallopeptidase" evidence="10">
    <location>
        <begin position="178"/>
        <end position="324"/>
    </location>
</feature>
<dbReference type="PANTHER" id="PTHR38340:SF1">
    <property type="entry name" value="S-LAYER PROTEIN"/>
    <property type="match status" value="1"/>
</dbReference>
<keyword evidence="6" id="KW-0479">Metal-binding</keyword>
<keyword evidence="7" id="KW-0677">Repeat</keyword>
<dbReference type="Proteomes" id="UP000305041">
    <property type="component" value="Unassembled WGS sequence"/>
</dbReference>